<name>A0A076LXA0_9GAMM</name>
<protein>
    <submittedName>
        <fullName evidence="1">Uncharacterized protein</fullName>
    </submittedName>
</protein>
<dbReference type="GeneID" id="33941038"/>
<dbReference type="AlphaFoldDB" id="A0A076LXA0"/>
<dbReference type="KEGG" id="ete:ETEE_3624"/>
<organism evidence="1 2">
    <name type="scientific">Edwardsiella anguillarum ET080813</name>
    <dbReference type="NCBI Taxonomy" id="667120"/>
    <lineage>
        <taxon>Bacteria</taxon>
        <taxon>Pseudomonadati</taxon>
        <taxon>Pseudomonadota</taxon>
        <taxon>Gammaproteobacteria</taxon>
        <taxon>Enterobacterales</taxon>
        <taxon>Hafniaceae</taxon>
        <taxon>Edwardsiella</taxon>
    </lineage>
</organism>
<dbReference type="EMBL" id="CP006664">
    <property type="protein sequence ID" value="AIJ10044.1"/>
    <property type="molecule type" value="Genomic_DNA"/>
</dbReference>
<proteinExistence type="predicted"/>
<dbReference type="RefSeq" id="WP_034165075.1">
    <property type="nucleotide sequence ID" value="NZ_CP006664.1"/>
</dbReference>
<sequence length="155" mass="17886">MKPRDITPEEEYDDDLYDPLIYPTSHTPDDRCDHTAQLIWHMRQRATIRSGAAWTPCPRPVPSEPTQRRRAPTRLNIGLRRSYSSTIITAVYQLHLRHTAAHEIAALLGIPPKKVELLLQHKTQTQRRAWQQVHQSNRLPGKREILAQLVRGLPG</sequence>
<dbReference type="HOGENOM" id="CLU_1833837_0_0_6"/>
<dbReference type="Proteomes" id="UP000028681">
    <property type="component" value="Chromosome"/>
</dbReference>
<evidence type="ECO:0000313" key="2">
    <source>
        <dbReference type="Proteomes" id="UP000028681"/>
    </source>
</evidence>
<gene>
    <name evidence="1" type="ORF">ETEE_3624</name>
</gene>
<accession>A0A076LXA0</accession>
<reference evidence="1 2" key="1">
    <citation type="journal article" date="2012" name="PLoS ONE">
        <title>Edwardsiella comparative phylogenomics reveal the new intra/inter-species taxonomic relationships, virulence evolution and niche adaptation mechanisms.</title>
        <authorList>
            <person name="Yang M."/>
            <person name="Lv Y."/>
            <person name="Xiao J."/>
            <person name="Wu H."/>
            <person name="Zheng H."/>
            <person name="Liu Q."/>
            <person name="Zhang Y."/>
            <person name="Wang Q."/>
        </authorList>
    </citation>
    <scope>NUCLEOTIDE SEQUENCE [LARGE SCALE GENOMIC DNA]</scope>
    <source>
        <strain evidence="2">080813</strain>
    </source>
</reference>
<evidence type="ECO:0000313" key="1">
    <source>
        <dbReference type="EMBL" id="AIJ10044.1"/>
    </source>
</evidence>